<evidence type="ECO:0000313" key="1">
    <source>
        <dbReference type="EMBL" id="SFO10413.1"/>
    </source>
</evidence>
<evidence type="ECO:0000313" key="2">
    <source>
        <dbReference type="Proteomes" id="UP000199137"/>
    </source>
</evidence>
<protein>
    <submittedName>
        <fullName evidence="1">Uncharacterized protein</fullName>
    </submittedName>
</protein>
<dbReference type="STRING" id="112413.SAMN05421854_101628"/>
<sequence>MSQMNFDEVTKVMRPLMNEYFDLHKREMAKRDGAEWFVHDDLADLAEEISKWMEYYAVVFRRNAGLFRSGRN</sequence>
<organism evidence="1 2">
    <name type="scientific">Amycolatopsis rubida</name>
    <dbReference type="NCBI Taxonomy" id="112413"/>
    <lineage>
        <taxon>Bacteria</taxon>
        <taxon>Bacillati</taxon>
        <taxon>Actinomycetota</taxon>
        <taxon>Actinomycetes</taxon>
        <taxon>Pseudonocardiales</taxon>
        <taxon>Pseudonocardiaceae</taxon>
        <taxon>Amycolatopsis</taxon>
    </lineage>
</organism>
<dbReference type="Proteomes" id="UP000199137">
    <property type="component" value="Unassembled WGS sequence"/>
</dbReference>
<reference evidence="1 2" key="1">
    <citation type="submission" date="2016-10" db="EMBL/GenBank/DDBJ databases">
        <authorList>
            <person name="de Groot N.N."/>
        </authorList>
    </citation>
    <scope>NUCLEOTIDE SEQUENCE [LARGE SCALE GENOMIC DNA]</scope>
    <source>
        <strain evidence="1 2">DSM 44637</strain>
    </source>
</reference>
<gene>
    <name evidence="1" type="ORF">SAMN05421854_101628</name>
</gene>
<proteinExistence type="predicted"/>
<accession>A0A1I5EGC5</accession>
<dbReference type="EMBL" id="FOWC01000001">
    <property type="protein sequence ID" value="SFO10413.1"/>
    <property type="molecule type" value="Genomic_DNA"/>
</dbReference>
<dbReference type="AlphaFoldDB" id="A0A1I5EGC5"/>
<name>A0A1I5EGC5_9PSEU</name>